<dbReference type="AlphaFoldDB" id="A0AAP0F4N1"/>
<evidence type="ECO:0000256" key="1">
    <source>
        <dbReference type="SAM" id="MobiDB-lite"/>
    </source>
</evidence>
<comment type="caution">
    <text evidence="2">The sequence shown here is derived from an EMBL/GenBank/DDBJ whole genome shotgun (WGS) entry which is preliminary data.</text>
</comment>
<gene>
    <name evidence="2" type="ORF">Sjap_021076</name>
</gene>
<evidence type="ECO:0000313" key="3">
    <source>
        <dbReference type="Proteomes" id="UP001417504"/>
    </source>
</evidence>
<accession>A0AAP0F4N1</accession>
<keyword evidence="3" id="KW-1185">Reference proteome</keyword>
<feature type="region of interest" description="Disordered" evidence="1">
    <location>
        <begin position="108"/>
        <end position="150"/>
    </location>
</feature>
<feature type="compositionally biased region" description="Basic and acidic residues" evidence="1">
    <location>
        <begin position="115"/>
        <end position="126"/>
    </location>
</feature>
<dbReference type="Proteomes" id="UP001417504">
    <property type="component" value="Unassembled WGS sequence"/>
</dbReference>
<reference evidence="2 3" key="1">
    <citation type="submission" date="2024-01" db="EMBL/GenBank/DDBJ databases">
        <title>Genome assemblies of Stephania.</title>
        <authorList>
            <person name="Yang L."/>
        </authorList>
    </citation>
    <scope>NUCLEOTIDE SEQUENCE [LARGE SCALE GENOMIC DNA]</scope>
    <source>
        <strain evidence="2">QJT</strain>
        <tissue evidence="2">Leaf</tissue>
    </source>
</reference>
<sequence length="199" mass="22212">MRQSHHALNRAVLTHPHNQRPRSSTYSTTRTVVMENKPDPQISISSPSMITGSGLSPSLKIGRMEDPTRPIDVSEDGDVVDSSIESTYLFELNLLMVLLCVASIPSSEESTTCSDSDKKIDGDSQRRLSTPSPRKSKRRREGVNGFQLEQRRPSFQMKARDIRRIVVVGIQEKCEDEVGWDRIVKKSSSISTSTSSAHK</sequence>
<organism evidence="2 3">
    <name type="scientific">Stephania japonica</name>
    <dbReference type="NCBI Taxonomy" id="461633"/>
    <lineage>
        <taxon>Eukaryota</taxon>
        <taxon>Viridiplantae</taxon>
        <taxon>Streptophyta</taxon>
        <taxon>Embryophyta</taxon>
        <taxon>Tracheophyta</taxon>
        <taxon>Spermatophyta</taxon>
        <taxon>Magnoliopsida</taxon>
        <taxon>Ranunculales</taxon>
        <taxon>Menispermaceae</taxon>
        <taxon>Menispermoideae</taxon>
        <taxon>Cissampelideae</taxon>
        <taxon>Stephania</taxon>
    </lineage>
</organism>
<feature type="region of interest" description="Disordered" evidence="1">
    <location>
        <begin position="1"/>
        <end position="29"/>
    </location>
</feature>
<evidence type="ECO:0000313" key="2">
    <source>
        <dbReference type="EMBL" id="KAK9103822.1"/>
    </source>
</evidence>
<protein>
    <submittedName>
        <fullName evidence="2">Uncharacterized protein</fullName>
    </submittedName>
</protein>
<proteinExistence type="predicted"/>
<name>A0AAP0F4N1_9MAGN</name>
<dbReference type="EMBL" id="JBBNAE010000008">
    <property type="protein sequence ID" value="KAK9103822.1"/>
    <property type="molecule type" value="Genomic_DNA"/>
</dbReference>